<evidence type="ECO:0000313" key="5">
    <source>
        <dbReference type="Proteomes" id="UP000233748"/>
    </source>
</evidence>
<proteinExistence type="predicted"/>
<evidence type="ECO:0000313" key="4">
    <source>
        <dbReference type="Proteomes" id="UP000233720"/>
    </source>
</evidence>
<dbReference type="PANTHER" id="PTHR43798">
    <property type="entry name" value="MONOACYLGLYCEROL LIPASE"/>
    <property type="match status" value="1"/>
</dbReference>
<dbReference type="Proteomes" id="UP000233720">
    <property type="component" value="Unassembled WGS sequence"/>
</dbReference>
<sequence length="250" mass="26846">MVLLNSPIVLVHGLFGHLADPNILTAFGTADVYAPDLLGYGHYKHCAPENLTLTDQAHHVAAYIRRLARNKVHLVGHSVGGAVAVLVCSLYPELVASFTSVEGNFTLKDAFWSGQVAQKPLTEVTAIMDRYKADPDAWIAAAGVPITAWTSTLARSWLANQPASTIRAQAQAVVAATGADQYLTDIRHLLTSSTPMYLIAGARSSAGWDVPEWANAGCAMRINIPNAGHLMMVEDPARFATAVLTCLHYE</sequence>
<dbReference type="EMBL" id="PHKW01000001">
    <property type="protein sequence ID" value="PKV19064.1"/>
    <property type="molecule type" value="Genomic_DNA"/>
</dbReference>
<organism evidence="2 4">
    <name type="scientific">Xanthomonas prunicola</name>
    <dbReference type="NCBI Taxonomy" id="2053930"/>
    <lineage>
        <taxon>Bacteria</taxon>
        <taxon>Pseudomonadati</taxon>
        <taxon>Pseudomonadota</taxon>
        <taxon>Gammaproteobacteria</taxon>
        <taxon>Lysobacterales</taxon>
        <taxon>Lysobacteraceae</taxon>
        <taxon>Xanthomonas</taxon>
    </lineage>
</organism>
<dbReference type="GO" id="GO:0016787">
    <property type="term" value="F:hydrolase activity"/>
    <property type="evidence" value="ECO:0007669"/>
    <property type="project" value="UniProtKB-KW"/>
</dbReference>
<dbReference type="Proteomes" id="UP000233748">
    <property type="component" value="Unassembled WGS sequence"/>
</dbReference>
<dbReference type="AlphaFoldDB" id="A0A2N3RQL5"/>
<reference evidence="4 5" key="1">
    <citation type="submission" date="2017-11" db="EMBL/GenBank/DDBJ databases">
        <title>Xanthomonas prunicola sp. nov., a novel pathogen that affects nectarine (Prunus persica var. nectarine) trees.</title>
        <authorList>
            <person name="Lopez M."/>
            <person name="Lopez-Soriano P."/>
            <person name="Garita-Cambronero J."/>
            <person name="Beltran C."/>
            <person name="Taghouti G."/>
            <person name="Portier P."/>
            <person name="Cubero J."/>
            <person name="Fischer-Le Saux M."/>
            <person name="Marco-Noales E."/>
        </authorList>
    </citation>
    <scope>NUCLEOTIDE SEQUENCE [LARGE SCALE GENOMIC DNA]</scope>
    <source>
        <strain evidence="2 4">CFBP8353</strain>
        <strain evidence="3 5">CFBP8354</strain>
    </source>
</reference>
<dbReference type="InterPro" id="IPR029058">
    <property type="entry name" value="AB_hydrolase_fold"/>
</dbReference>
<accession>A0A2N3RQL5</accession>
<dbReference type="PANTHER" id="PTHR43798:SF33">
    <property type="entry name" value="HYDROLASE, PUTATIVE (AFU_ORTHOLOGUE AFUA_2G14860)-RELATED"/>
    <property type="match status" value="1"/>
</dbReference>
<evidence type="ECO:0000313" key="2">
    <source>
        <dbReference type="EMBL" id="PKV14786.1"/>
    </source>
</evidence>
<dbReference type="SUPFAM" id="SSF53474">
    <property type="entry name" value="alpha/beta-Hydrolases"/>
    <property type="match status" value="1"/>
</dbReference>
<dbReference type="Pfam" id="PF12697">
    <property type="entry name" value="Abhydrolase_6"/>
    <property type="match status" value="1"/>
</dbReference>
<keyword evidence="5" id="KW-1185">Reference proteome</keyword>
<feature type="domain" description="AB hydrolase-1" evidence="1">
    <location>
        <begin position="8"/>
        <end position="241"/>
    </location>
</feature>
<comment type="caution">
    <text evidence="2">The sequence shown here is derived from an EMBL/GenBank/DDBJ whole genome shotgun (WGS) entry which is preliminary data.</text>
</comment>
<keyword evidence="2" id="KW-0378">Hydrolase</keyword>
<gene>
    <name evidence="2" type="ORF">XpruCFBP8353_06365</name>
    <name evidence="3" type="ORF">XpruCFBP8354_06365</name>
</gene>
<dbReference type="InterPro" id="IPR000073">
    <property type="entry name" value="AB_hydrolase_1"/>
</dbReference>
<name>A0A2N3RQL5_9XANT</name>
<dbReference type="OrthoDB" id="5380819at2"/>
<protein>
    <submittedName>
        <fullName evidence="2">Alpha/beta hydrolase</fullName>
    </submittedName>
</protein>
<evidence type="ECO:0000259" key="1">
    <source>
        <dbReference type="Pfam" id="PF12697"/>
    </source>
</evidence>
<dbReference type="GO" id="GO:0016020">
    <property type="term" value="C:membrane"/>
    <property type="evidence" value="ECO:0007669"/>
    <property type="project" value="TreeGrafter"/>
</dbReference>
<dbReference type="InterPro" id="IPR050266">
    <property type="entry name" value="AB_hydrolase_sf"/>
</dbReference>
<dbReference type="EMBL" id="PHKV01000001">
    <property type="protein sequence ID" value="PKV14786.1"/>
    <property type="molecule type" value="Genomic_DNA"/>
</dbReference>
<evidence type="ECO:0000313" key="3">
    <source>
        <dbReference type="EMBL" id="PKV19064.1"/>
    </source>
</evidence>
<dbReference type="Gene3D" id="3.40.50.1820">
    <property type="entry name" value="alpha/beta hydrolase"/>
    <property type="match status" value="1"/>
</dbReference>